<dbReference type="Proteomes" id="UP000769766">
    <property type="component" value="Unassembled WGS sequence"/>
</dbReference>
<evidence type="ECO:0000256" key="1">
    <source>
        <dbReference type="SAM" id="Phobius"/>
    </source>
</evidence>
<dbReference type="AlphaFoldDB" id="A0A932CMC7"/>
<name>A0A932CMC7_UNCTE</name>
<sequence length="375" mass="41597">MDPTQLIGPPSPLGYPAPYWFLVLFKVLGFTLHLGPMNLWYAGTILAMLLHWRGREHARRLSARLMNQMPIILSLGINFGIVPLLFLRVAYYRVFYPATILMAWPWFSIVLLLTLAYYGVYLYVIGLRRARLTPLKQVAGWVAALSFLAIGFLFPNGLSLMAHVGEWPALWQATSVAGAPTGMALNTADSTLWPRWLMMFGLALTTTAAYTVMDAGLFAGREGESYRRWVPGFALKLYALGVAWFMLTGAWLVLGTWLARERQMLFSGPLGTLTGVAILSFALPGLLIRVQRRGVTWTLALLTGLAQFGVLAQFAIVRQVVQNVELSPFLDVTAEPVHTQWSTLLLFLGLFVVGLGVVIWMLSKAVAAERRPVAP</sequence>
<feature type="transmembrane region" description="Helical" evidence="1">
    <location>
        <begin position="265"/>
        <end position="287"/>
    </location>
</feature>
<feature type="transmembrane region" description="Helical" evidence="1">
    <location>
        <begin position="237"/>
        <end position="259"/>
    </location>
</feature>
<proteinExistence type="predicted"/>
<feature type="transmembrane region" description="Helical" evidence="1">
    <location>
        <begin position="196"/>
        <end position="217"/>
    </location>
</feature>
<reference evidence="2" key="1">
    <citation type="submission" date="2020-07" db="EMBL/GenBank/DDBJ databases">
        <title>Huge and variable diversity of episymbiotic CPR bacteria and DPANN archaea in groundwater ecosystems.</title>
        <authorList>
            <person name="He C.Y."/>
            <person name="Keren R."/>
            <person name="Whittaker M."/>
            <person name="Farag I.F."/>
            <person name="Doudna J."/>
            <person name="Cate J.H.D."/>
            <person name="Banfield J.F."/>
        </authorList>
    </citation>
    <scope>NUCLEOTIDE SEQUENCE</scope>
    <source>
        <strain evidence="2">NC_groundwater_672_Ag_B-0.1um_62_36</strain>
    </source>
</reference>
<keyword evidence="1" id="KW-1133">Transmembrane helix</keyword>
<accession>A0A932CMC7</accession>
<dbReference type="EMBL" id="JACPRF010000085">
    <property type="protein sequence ID" value="MBI2875794.1"/>
    <property type="molecule type" value="Genomic_DNA"/>
</dbReference>
<feature type="transmembrane region" description="Helical" evidence="1">
    <location>
        <begin position="341"/>
        <end position="362"/>
    </location>
</feature>
<feature type="transmembrane region" description="Helical" evidence="1">
    <location>
        <begin position="103"/>
        <end position="126"/>
    </location>
</feature>
<evidence type="ECO:0000313" key="2">
    <source>
        <dbReference type="EMBL" id="MBI2875794.1"/>
    </source>
</evidence>
<keyword evidence="1" id="KW-0472">Membrane</keyword>
<evidence type="ECO:0000313" key="3">
    <source>
        <dbReference type="Proteomes" id="UP000769766"/>
    </source>
</evidence>
<feature type="transmembrane region" description="Helical" evidence="1">
    <location>
        <begin position="299"/>
        <end position="321"/>
    </location>
</feature>
<feature type="transmembrane region" description="Helical" evidence="1">
    <location>
        <begin position="138"/>
        <end position="158"/>
    </location>
</feature>
<keyword evidence="1" id="KW-0812">Transmembrane</keyword>
<feature type="transmembrane region" description="Helical" evidence="1">
    <location>
        <begin position="20"/>
        <end position="50"/>
    </location>
</feature>
<protein>
    <submittedName>
        <fullName evidence="2">Uncharacterized protein</fullName>
    </submittedName>
</protein>
<organism evidence="2 3">
    <name type="scientific">Tectimicrobiota bacterium</name>
    <dbReference type="NCBI Taxonomy" id="2528274"/>
    <lineage>
        <taxon>Bacteria</taxon>
        <taxon>Pseudomonadati</taxon>
        <taxon>Nitrospinota/Tectimicrobiota group</taxon>
        <taxon>Candidatus Tectimicrobiota</taxon>
    </lineage>
</organism>
<feature type="transmembrane region" description="Helical" evidence="1">
    <location>
        <begin position="71"/>
        <end position="91"/>
    </location>
</feature>
<gene>
    <name evidence="2" type="ORF">HYY20_02810</name>
</gene>
<comment type="caution">
    <text evidence="2">The sequence shown here is derived from an EMBL/GenBank/DDBJ whole genome shotgun (WGS) entry which is preliminary data.</text>
</comment>